<dbReference type="AlphaFoldDB" id="A0A0R1W405"/>
<evidence type="ECO:0000313" key="3">
    <source>
        <dbReference type="Proteomes" id="UP000051315"/>
    </source>
</evidence>
<dbReference type="Pfam" id="PF13349">
    <property type="entry name" value="DUF4097"/>
    <property type="match status" value="2"/>
</dbReference>
<comment type="caution">
    <text evidence="2">The sequence shown here is derived from an EMBL/GenBank/DDBJ whole genome shotgun (WGS) entry which is preliminary data.</text>
</comment>
<dbReference type="EMBL" id="AZFX01000036">
    <property type="protein sequence ID" value="KRM10628.1"/>
    <property type="molecule type" value="Genomic_DNA"/>
</dbReference>
<dbReference type="InterPro" id="IPR025164">
    <property type="entry name" value="Toastrack_DUF4097"/>
</dbReference>
<sequence>MDHQLEQLLRQHFDAFSPNDETEALFASILANLNEEARQKTKKGLPTEQILAEAQHSLTDVDDLLVALSNRGRDKVFDTHQLGRFYDRFFAAKCVHSLHCDVSQLNQIIIDYRLATFVVSTSLDDELVVNEYMNHDRKSLYVQKQQDGDKLKLEQKTRGGALAFMKIRVEILIPQSFTGFVYLNTRSGNTIISHLLGNYILEVSSTSGALVGHDLSLSQIHLQSKSGSIKAGELKADQIVMSSTSGAIRCQHAFSPIRTGMISVTARSGNVDLTHLKASELNAETHSGCLSATGLEAAQYHFSAKSGNLVATHLQGSGQFGTTSGNLNLDFDSIDANLIVNSTSGSITVKTPASSEYRINTHSASGNIVLPFSARVDPSQRQHFKLGQLGEAPTFELSAHTQSGNIRLTTETMAD</sequence>
<dbReference type="Proteomes" id="UP000051315">
    <property type="component" value="Unassembled WGS sequence"/>
</dbReference>
<keyword evidence="3" id="KW-1185">Reference proteome</keyword>
<evidence type="ECO:0000259" key="1">
    <source>
        <dbReference type="Pfam" id="PF13349"/>
    </source>
</evidence>
<gene>
    <name evidence="2" type="ORF">FC15_GL001231</name>
</gene>
<dbReference type="STRING" id="1423735.FC15_GL001231"/>
<feature type="domain" description="DUF4097" evidence="1">
    <location>
        <begin position="107"/>
        <end position="251"/>
    </location>
</feature>
<reference evidence="2 3" key="1">
    <citation type="journal article" date="2015" name="Genome Announc.">
        <title>Expanding the biotechnology potential of lactobacilli through comparative genomics of 213 strains and associated genera.</title>
        <authorList>
            <person name="Sun Z."/>
            <person name="Harris H.M."/>
            <person name="McCann A."/>
            <person name="Guo C."/>
            <person name="Argimon S."/>
            <person name="Zhang W."/>
            <person name="Yang X."/>
            <person name="Jeffery I.B."/>
            <person name="Cooney J.C."/>
            <person name="Kagawa T.F."/>
            <person name="Liu W."/>
            <person name="Song Y."/>
            <person name="Salvetti E."/>
            <person name="Wrobel A."/>
            <person name="Rasinkangas P."/>
            <person name="Parkhill J."/>
            <person name="Rea M.C."/>
            <person name="O'Sullivan O."/>
            <person name="Ritari J."/>
            <person name="Douillard F.P."/>
            <person name="Paul Ross R."/>
            <person name="Yang R."/>
            <person name="Briner A.E."/>
            <person name="Felis G.E."/>
            <person name="de Vos W.M."/>
            <person name="Barrangou R."/>
            <person name="Klaenhammer T.R."/>
            <person name="Caufield P.W."/>
            <person name="Cui Y."/>
            <person name="Zhang H."/>
            <person name="O'Toole P.W."/>
        </authorList>
    </citation>
    <scope>NUCLEOTIDE SEQUENCE [LARGE SCALE GENOMIC DNA]</scope>
    <source>
        <strain evidence="2 3">DSM 17758</strain>
    </source>
</reference>
<name>A0A0R1W405_9LACO</name>
<feature type="domain" description="DUF4097" evidence="1">
    <location>
        <begin position="256"/>
        <end position="408"/>
    </location>
</feature>
<organism evidence="2 3">
    <name type="scientific">Lapidilactobacillus concavus DSM 17758</name>
    <dbReference type="NCBI Taxonomy" id="1423735"/>
    <lineage>
        <taxon>Bacteria</taxon>
        <taxon>Bacillati</taxon>
        <taxon>Bacillota</taxon>
        <taxon>Bacilli</taxon>
        <taxon>Lactobacillales</taxon>
        <taxon>Lactobacillaceae</taxon>
        <taxon>Lapidilactobacillus</taxon>
    </lineage>
</organism>
<protein>
    <recommendedName>
        <fullName evidence="1">DUF4097 domain-containing protein</fullName>
    </recommendedName>
</protein>
<proteinExistence type="predicted"/>
<dbReference type="PATRIC" id="fig|1423735.3.peg.1278"/>
<accession>A0A0R1W405</accession>
<dbReference type="OrthoDB" id="2264514at2"/>
<dbReference type="RefSeq" id="WP_057823929.1">
    <property type="nucleotide sequence ID" value="NZ_AZFX01000036.1"/>
</dbReference>
<evidence type="ECO:0000313" key="2">
    <source>
        <dbReference type="EMBL" id="KRM10628.1"/>
    </source>
</evidence>